<evidence type="ECO:0000256" key="2">
    <source>
        <dbReference type="ARBA" id="ARBA00013164"/>
    </source>
</evidence>
<comment type="catalytic activity">
    <reaction evidence="9">
        <text>tRNA(Leu) + L-leucine + ATP = L-leucyl-tRNA(Leu) + AMP + diphosphate</text>
        <dbReference type="Rhea" id="RHEA:11688"/>
        <dbReference type="Rhea" id="RHEA-COMP:9613"/>
        <dbReference type="Rhea" id="RHEA-COMP:9622"/>
        <dbReference type="ChEBI" id="CHEBI:30616"/>
        <dbReference type="ChEBI" id="CHEBI:33019"/>
        <dbReference type="ChEBI" id="CHEBI:57427"/>
        <dbReference type="ChEBI" id="CHEBI:78442"/>
        <dbReference type="ChEBI" id="CHEBI:78494"/>
        <dbReference type="ChEBI" id="CHEBI:456215"/>
        <dbReference type="EC" id="6.1.1.4"/>
    </reaction>
</comment>
<keyword evidence="10" id="KW-0175">Coiled coil</keyword>
<evidence type="ECO:0000256" key="5">
    <source>
        <dbReference type="ARBA" id="ARBA00022741"/>
    </source>
</evidence>
<evidence type="ECO:0000256" key="7">
    <source>
        <dbReference type="ARBA" id="ARBA00022917"/>
    </source>
</evidence>
<reference evidence="12" key="1">
    <citation type="journal article" date="2012" name="PLoS ONE">
        <title>Gene sets for utilization of primary and secondary nutrition supplies in the distal gut of endangered iberian lynx.</title>
        <authorList>
            <person name="Alcaide M."/>
            <person name="Messina E."/>
            <person name="Richter M."/>
            <person name="Bargiela R."/>
            <person name="Peplies J."/>
            <person name="Huws S.A."/>
            <person name="Newbold C.J."/>
            <person name="Golyshin P.N."/>
            <person name="Simon M.A."/>
            <person name="Lopez G."/>
            <person name="Yakimov M.M."/>
            <person name="Ferrer M."/>
        </authorList>
    </citation>
    <scope>NUCLEOTIDE SEQUENCE</scope>
</reference>
<gene>
    <name evidence="12" type="ORF">EVA_17157</name>
</gene>
<dbReference type="InterPro" id="IPR013155">
    <property type="entry name" value="M/V/L/I-tRNA-synth_anticd-bd"/>
</dbReference>
<evidence type="ECO:0000256" key="9">
    <source>
        <dbReference type="ARBA" id="ARBA00047469"/>
    </source>
</evidence>
<organism evidence="12">
    <name type="scientific">gut metagenome</name>
    <dbReference type="NCBI Taxonomy" id="749906"/>
    <lineage>
        <taxon>unclassified sequences</taxon>
        <taxon>metagenomes</taxon>
        <taxon>organismal metagenomes</taxon>
    </lineage>
</organism>
<dbReference type="FunFam" id="1.10.730.10:FF:000002">
    <property type="entry name" value="Leucine--tRNA ligase"/>
    <property type="match status" value="1"/>
</dbReference>
<dbReference type="InterPro" id="IPR002302">
    <property type="entry name" value="Leu-tRNA-ligase"/>
</dbReference>
<evidence type="ECO:0000256" key="8">
    <source>
        <dbReference type="ARBA" id="ARBA00023146"/>
    </source>
</evidence>
<dbReference type="GO" id="GO:0004823">
    <property type="term" value="F:leucine-tRNA ligase activity"/>
    <property type="evidence" value="ECO:0007669"/>
    <property type="project" value="UniProtKB-EC"/>
</dbReference>
<proteinExistence type="inferred from homology"/>
<keyword evidence="6" id="KW-0067">ATP-binding</keyword>
<dbReference type="GO" id="GO:0006429">
    <property type="term" value="P:leucyl-tRNA aminoacylation"/>
    <property type="evidence" value="ECO:0007669"/>
    <property type="project" value="InterPro"/>
</dbReference>
<keyword evidence="4 12" id="KW-0436">Ligase</keyword>
<dbReference type="SUPFAM" id="SSF47323">
    <property type="entry name" value="Anticodon-binding domain of a subclass of class I aminoacyl-tRNA synthetases"/>
    <property type="match status" value="1"/>
</dbReference>
<keyword evidence="8 12" id="KW-0030">Aminoacyl-tRNA synthetase</keyword>
<protein>
    <recommendedName>
        <fullName evidence="2">leucine--tRNA ligase</fullName>
        <ecNumber evidence="2">6.1.1.4</ecNumber>
    </recommendedName>
</protein>
<evidence type="ECO:0000256" key="3">
    <source>
        <dbReference type="ARBA" id="ARBA00022490"/>
    </source>
</evidence>
<dbReference type="PANTHER" id="PTHR43740">
    <property type="entry name" value="LEUCYL-TRNA SYNTHETASE"/>
    <property type="match status" value="1"/>
</dbReference>
<evidence type="ECO:0000256" key="10">
    <source>
        <dbReference type="SAM" id="Coils"/>
    </source>
</evidence>
<keyword evidence="3" id="KW-0963">Cytoplasm</keyword>
<keyword evidence="5" id="KW-0547">Nucleotide-binding</keyword>
<evidence type="ECO:0000259" key="11">
    <source>
        <dbReference type="Pfam" id="PF08264"/>
    </source>
</evidence>
<comment type="caution">
    <text evidence="12">The sequence shown here is derived from an EMBL/GenBank/DDBJ whole genome shotgun (WGS) entry which is preliminary data.</text>
</comment>
<dbReference type="GO" id="GO:0005524">
    <property type="term" value="F:ATP binding"/>
    <property type="evidence" value="ECO:0007669"/>
    <property type="project" value="UniProtKB-KW"/>
</dbReference>
<dbReference type="Pfam" id="PF08264">
    <property type="entry name" value="Anticodon_1"/>
    <property type="match status" value="1"/>
</dbReference>
<dbReference type="GO" id="GO:0005829">
    <property type="term" value="C:cytosol"/>
    <property type="evidence" value="ECO:0007669"/>
    <property type="project" value="TreeGrafter"/>
</dbReference>
<evidence type="ECO:0000256" key="4">
    <source>
        <dbReference type="ARBA" id="ARBA00022598"/>
    </source>
</evidence>
<comment type="similarity">
    <text evidence="1">Belongs to the class-I aminoacyl-tRNA synthetase family.</text>
</comment>
<feature type="coiled-coil region" evidence="10">
    <location>
        <begin position="24"/>
        <end position="51"/>
    </location>
</feature>
<accession>J9FIK3</accession>
<dbReference type="FunFam" id="3.10.20.590:FF:000001">
    <property type="entry name" value="Leucine--tRNA ligase"/>
    <property type="match status" value="1"/>
</dbReference>
<dbReference type="Gene3D" id="3.10.20.590">
    <property type="match status" value="1"/>
</dbReference>
<evidence type="ECO:0000256" key="1">
    <source>
        <dbReference type="ARBA" id="ARBA00005594"/>
    </source>
</evidence>
<dbReference type="InterPro" id="IPR009080">
    <property type="entry name" value="tRNAsynth_Ia_anticodon-bd"/>
</dbReference>
<name>J9FIK3_9ZZZZ</name>
<feature type="domain" description="Methionyl/Valyl/Leucyl/Isoleucyl-tRNA synthetase anticodon-binding" evidence="11">
    <location>
        <begin position="39"/>
        <end position="163"/>
    </location>
</feature>
<dbReference type="CDD" id="cd07958">
    <property type="entry name" value="Anticodon_Ia_Leu_BEm"/>
    <property type="match status" value="1"/>
</dbReference>
<keyword evidence="7" id="KW-0648">Protein biosynthesis</keyword>
<dbReference type="PANTHER" id="PTHR43740:SF2">
    <property type="entry name" value="LEUCINE--TRNA LIGASE, MITOCHONDRIAL"/>
    <property type="match status" value="1"/>
</dbReference>
<dbReference type="EC" id="6.1.1.4" evidence="2"/>
<evidence type="ECO:0000256" key="6">
    <source>
        <dbReference type="ARBA" id="ARBA00022840"/>
    </source>
</evidence>
<evidence type="ECO:0000313" key="12">
    <source>
        <dbReference type="EMBL" id="EJW94736.1"/>
    </source>
</evidence>
<dbReference type="Gene3D" id="1.10.730.10">
    <property type="entry name" value="Isoleucyl-tRNA Synthetase, Domain 1"/>
    <property type="match status" value="1"/>
</dbReference>
<dbReference type="AlphaFoldDB" id="J9FIK3"/>
<sequence length="202" mass="22719">GAEGTYRFLKRIWNWAYQNRETVLNAKALDVATLSAEAKDLRREIHTTLRQAEYDFSRMQYNTVVSACMKMFNTLDAFKSRSDSDCAALKEAISFLLRTLYPIAPHITTALWTELGFSAEMGELIDAPWPVWSEEAMKADEIELVVQVNGKLRGKIRVAAEADQPTIEAAALANPDVQKFVNGLTVRKIIVVKRKLVNVVAK</sequence>
<feature type="non-terminal residue" evidence="12">
    <location>
        <position position="1"/>
    </location>
</feature>
<dbReference type="EMBL" id="AMCI01006205">
    <property type="protein sequence ID" value="EJW94736.1"/>
    <property type="molecule type" value="Genomic_DNA"/>
</dbReference>